<proteinExistence type="predicted"/>
<protein>
    <submittedName>
        <fullName evidence="2">Uncharacterized protein</fullName>
    </submittedName>
</protein>
<keyword evidence="1" id="KW-0472">Membrane</keyword>
<feature type="transmembrane region" description="Helical" evidence="1">
    <location>
        <begin position="200"/>
        <end position="221"/>
    </location>
</feature>
<feature type="transmembrane region" description="Helical" evidence="1">
    <location>
        <begin position="158"/>
        <end position="179"/>
    </location>
</feature>
<dbReference type="EMBL" id="CADCWG010000249">
    <property type="protein sequence ID" value="CAA9570751.1"/>
    <property type="molecule type" value="Genomic_DNA"/>
</dbReference>
<sequence>MLGLLGAVFGLALVDSVNPSAIAVTLYLLLTVKTYTPRVLTYVGAVFGTYFVLGALLMLGLGAVLGRLGSVFDGSEAHAAQGVVGAAMLAYGIFAPSGPRAGGAPAATPRPRSDSPGAVFLLGVTISVVEFSTAVPYLGAIGLLTEADLGVARWLPILAVYNLILVSPPLALLAAYRVAGPRLRGRLEHLRARLERGAKGAWLTILAIVGFLLLANSLRYFDVFGLVEP</sequence>
<keyword evidence="1" id="KW-0812">Transmembrane</keyword>
<gene>
    <name evidence="2" type="ORF">AVDCRST_MAG49-3584</name>
</gene>
<evidence type="ECO:0000313" key="2">
    <source>
        <dbReference type="EMBL" id="CAA9570751.1"/>
    </source>
</evidence>
<evidence type="ECO:0000256" key="1">
    <source>
        <dbReference type="SAM" id="Phobius"/>
    </source>
</evidence>
<name>A0A6J4V9F1_9BACT</name>
<feature type="transmembrane region" description="Helical" evidence="1">
    <location>
        <begin position="39"/>
        <end position="65"/>
    </location>
</feature>
<dbReference type="InterPro" id="IPR021315">
    <property type="entry name" value="Gap/Sap"/>
</dbReference>
<dbReference type="AlphaFoldDB" id="A0A6J4V9F1"/>
<accession>A0A6J4V9F1</accession>
<organism evidence="2">
    <name type="scientific">uncultured Thermomicrobiales bacterium</name>
    <dbReference type="NCBI Taxonomy" id="1645740"/>
    <lineage>
        <taxon>Bacteria</taxon>
        <taxon>Pseudomonadati</taxon>
        <taxon>Thermomicrobiota</taxon>
        <taxon>Thermomicrobia</taxon>
        <taxon>Thermomicrobiales</taxon>
        <taxon>environmental samples</taxon>
    </lineage>
</organism>
<dbReference type="Pfam" id="PF11139">
    <property type="entry name" value="SfLAP"/>
    <property type="match status" value="1"/>
</dbReference>
<feature type="transmembrane region" description="Helical" evidence="1">
    <location>
        <begin position="118"/>
        <end position="138"/>
    </location>
</feature>
<reference evidence="2" key="1">
    <citation type="submission" date="2020-02" db="EMBL/GenBank/DDBJ databases">
        <authorList>
            <person name="Meier V. D."/>
        </authorList>
    </citation>
    <scope>NUCLEOTIDE SEQUENCE</scope>
    <source>
        <strain evidence="2">AVDCRST_MAG49</strain>
    </source>
</reference>
<keyword evidence="1" id="KW-1133">Transmembrane helix</keyword>